<protein>
    <submittedName>
        <fullName evidence="2">Uncharacterized protein</fullName>
    </submittedName>
</protein>
<accession>A0A367ZL22</accession>
<dbReference type="AlphaFoldDB" id="A0A367ZL22"/>
<feature type="transmembrane region" description="Helical" evidence="1">
    <location>
        <begin position="7"/>
        <end position="26"/>
    </location>
</feature>
<proteinExistence type="predicted"/>
<sequence length="82" mass="9866">MWFIKKVFWLFTLPFISLMGVLLFAFPEEMKEFKKDLVDMVENSWLRWLGFCAFVFAMVHLVKFFDGHHTLVRWSDPNCGEN</sequence>
<organism evidence="2 3">
    <name type="scientific">Candidatus Ozemobacter sibiricus</name>
    <dbReference type="NCBI Taxonomy" id="2268124"/>
    <lineage>
        <taxon>Bacteria</taxon>
        <taxon>Candidatus Ozemobacteria</taxon>
        <taxon>Candidatus Ozemobacterales</taxon>
        <taxon>Candidatus Ozemobacteraceae</taxon>
        <taxon>Candidatus Ozemobacter</taxon>
    </lineage>
</organism>
<keyword evidence="1" id="KW-1133">Transmembrane helix</keyword>
<reference evidence="2 3" key="1">
    <citation type="submission" date="2018-05" db="EMBL/GenBank/DDBJ databases">
        <title>A metagenomic window into the 2 km-deep terrestrial subsurface aquifer revealed taxonomically and functionally diverse microbial community comprising novel uncultured bacterial lineages.</title>
        <authorList>
            <person name="Kadnikov V.V."/>
            <person name="Mardanov A.V."/>
            <person name="Beletsky A.V."/>
            <person name="Banks D."/>
            <person name="Pimenov N.V."/>
            <person name="Frank Y.A."/>
            <person name="Karnachuk O.V."/>
            <person name="Ravin N.V."/>
        </authorList>
    </citation>
    <scope>NUCLEOTIDE SEQUENCE [LARGE SCALE GENOMIC DNA]</scope>
    <source>
        <strain evidence="2">BY5</strain>
    </source>
</reference>
<name>A0A367ZL22_9BACT</name>
<dbReference type="Proteomes" id="UP000252355">
    <property type="component" value="Unassembled WGS sequence"/>
</dbReference>
<keyword evidence="1" id="KW-0812">Transmembrane</keyword>
<evidence type="ECO:0000313" key="2">
    <source>
        <dbReference type="EMBL" id="RCK78469.1"/>
    </source>
</evidence>
<evidence type="ECO:0000256" key="1">
    <source>
        <dbReference type="SAM" id="Phobius"/>
    </source>
</evidence>
<evidence type="ECO:0000313" key="3">
    <source>
        <dbReference type="Proteomes" id="UP000252355"/>
    </source>
</evidence>
<keyword evidence="1" id="KW-0472">Membrane</keyword>
<feature type="transmembrane region" description="Helical" evidence="1">
    <location>
        <begin position="46"/>
        <end position="65"/>
    </location>
</feature>
<gene>
    <name evidence="2" type="ORF">OZSIB_1389</name>
</gene>
<dbReference type="EMBL" id="QOQW01000022">
    <property type="protein sequence ID" value="RCK78469.1"/>
    <property type="molecule type" value="Genomic_DNA"/>
</dbReference>
<comment type="caution">
    <text evidence="2">The sequence shown here is derived from an EMBL/GenBank/DDBJ whole genome shotgun (WGS) entry which is preliminary data.</text>
</comment>